<feature type="region of interest" description="Disordered" evidence="4">
    <location>
        <begin position="740"/>
        <end position="783"/>
    </location>
</feature>
<dbReference type="SMART" id="SM00066">
    <property type="entry name" value="GAL4"/>
    <property type="match status" value="1"/>
</dbReference>
<dbReference type="EnsemblFungi" id="EJT74843">
    <property type="protein sequence ID" value="EJT74843"/>
    <property type="gene ID" value="GGTG_08681"/>
</dbReference>
<dbReference type="PANTHER" id="PTHR47256">
    <property type="entry name" value="ZN(II)2CYS6 TRANSCRIPTION FACTOR (EUROFUNG)-RELATED"/>
    <property type="match status" value="1"/>
</dbReference>
<feature type="region of interest" description="Disordered" evidence="4">
    <location>
        <begin position="206"/>
        <end position="233"/>
    </location>
</feature>
<organism evidence="6">
    <name type="scientific">Gaeumannomyces tritici (strain R3-111a-1)</name>
    <name type="common">Wheat and barley take-all root rot fungus</name>
    <name type="synonym">Gaeumannomyces graminis var. tritici</name>
    <dbReference type="NCBI Taxonomy" id="644352"/>
    <lineage>
        <taxon>Eukaryota</taxon>
        <taxon>Fungi</taxon>
        <taxon>Dikarya</taxon>
        <taxon>Ascomycota</taxon>
        <taxon>Pezizomycotina</taxon>
        <taxon>Sordariomycetes</taxon>
        <taxon>Sordariomycetidae</taxon>
        <taxon>Magnaporthales</taxon>
        <taxon>Magnaporthaceae</taxon>
        <taxon>Gaeumannomyces</taxon>
    </lineage>
</organism>
<dbReference type="PROSITE" id="PS00463">
    <property type="entry name" value="ZN2_CY6_FUNGAL_1"/>
    <property type="match status" value="1"/>
</dbReference>
<evidence type="ECO:0000256" key="4">
    <source>
        <dbReference type="SAM" id="MobiDB-lite"/>
    </source>
</evidence>
<feature type="region of interest" description="Disordered" evidence="4">
    <location>
        <begin position="1"/>
        <end position="43"/>
    </location>
</feature>
<dbReference type="InterPro" id="IPR053187">
    <property type="entry name" value="Notoamide_regulator"/>
</dbReference>
<evidence type="ECO:0000313" key="8">
    <source>
        <dbReference type="Proteomes" id="UP000006039"/>
    </source>
</evidence>
<dbReference type="CDD" id="cd12148">
    <property type="entry name" value="fungal_TF_MHR"/>
    <property type="match status" value="1"/>
</dbReference>
<reference evidence="7" key="4">
    <citation type="journal article" date="2015" name="G3 (Bethesda)">
        <title>Genome sequences of three phytopathogenic species of the Magnaporthaceae family of fungi.</title>
        <authorList>
            <person name="Okagaki L.H."/>
            <person name="Nunes C.C."/>
            <person name="Sailsbery J."/>
            <person name="Clay B."/>
            <person name="Brown D."/>
            <person name="John T."/>
            <person name="Oh Y."/>
            <person name="Young N."/>
            <person name="Fitzgerald M."/>
            <person name="Haas B.J."/>
            <person name="Zeng Q."/>
            <person name="Young S."/>
            <person name="Adiconis X."/>
            <person name="Fan L."/>
            <person name="Levin J.Z."/>
            <person name="Mitchell T.K."/>
            <person name="Okubara P.A."/>
            <person name="Farman M.L."/>
            <person name="Kohn L.M."/>
            <person name="Birren B."/>
            <person name="Ma L.-J."/>
            <person name="Dean R.A."/>
        </authorList>
    </citation>
    <scope>NUCLEOTIDE SEQUENCE</scope>
    <source>
        <strain evidence="7">R3-111a-1</strain>
    </source>
</reference>
<evidence type="ECO:0000313" key="6">
    <source>
        <dbReference type="EMBL" id="EJT74843.1"/>
    </source>
</evidence>
<dbReference type="InterPro" id="IPR036864">
    <property type="entry name" value="Zn2-C6_fun-type_DNA-bd_sf"/>
</dbReference>
<proteinExistence type="predicted"/>
<dbReference type="VEuPathDB" id="FungiDB:GGTG_08681"/>
<dbReference type="EMBL" id="GL385398">
    <property type="protein sequence ID" value="EJT74843.1"/>
    <property type="molecule type" value="Genomic_DNA"/>
</dbReference>
<keyword evidence="1" id="KW-0479">Metal-binding</keyword>
<dbReference type="GeneID" id="20349139"/>
<dbReference type="Pfam" id="PF04082">
    <property type="entry name" value="Fungal_trans"/>
    <property type="match status" value="1"/>
</dbReference>
<dbReference type="HOGENOM" id="CLU_007003_1_0_1"/>
<evidence type="ECO:0000256" key="3">
    <source>
        <dbReference type="SAM" id="Coils"/>
    </source>
</evidence>
<dbReference type="GO" id="GO:0003677">
    <property type="term" value="F:DNA binding"/>
    <property type="evidence" value="ECO:0007669"/>
    <property type="project" value="InterPro"/>
</dbReference>
<dbReference type="OrthoDB" id="426882at2759"/>
<reference evidence="6" key="2">
    <citation type="submission" date="2010-07" db="EMBL/GenBank/DDBJ databases">
        <authorList>
            <consortium name="The Broad Institute Genome Sequencing Platform"/>
            <consortium name="Broad Institute Genome Sequencing Center for Infectious Disease"/>
            <person name="Ma L.-J."/>
            <person name="Dead R."/>
            <person name="Young S."/>
            <person name="Zeng Q."/>
            <person name="Koehrsen M."/>
            <person name="Alvarado L."/>
            <person name="Berlin A."/>
            <person name="Chapman S.B."/>
            <person name="Chen Z."/>
            <person name="Freedman E."/>
            <person name="Gellesch M."/>
            <person name="Goldberg J."/>
            <person name="Griggs A."/>
            <person name="Gujja S."/>
            <person name="Heilman E.R."/>
            <person name="Heiman D."/>
            <person name="Hepburn T."/>
            <person name="Howarth C."/>
            <person name="Jen D."/>
            <person name="Larson L."/>
            <person name="Mehta T."/>
            <person name="Neiman D."/>
            <person name="Pearson M."/>
            <person name="Roberts A."/>
            <person name="Saif S."/>
            <person name="Shea T."/>
            <person name="Shenoy N."/>
            <person name="Sisk P."/>
            <person name="Stolte C."/>
            <person name="Sykes S."/>
            <person name="Walk T."/>
            <person name="White J."/>
            <person name="Yandava C."/>
            <person name="Haas B."/>
            <person name="Nusbaum C."/>
            <person name="Birren B."/>
        </authorList>
    </citation>
    <scope>NUCLEOTIDE SEQUENCE</scope>
    <source>
        <strain evidence="6">R3-111a-1</strain>
    </source>
</reference>
<evidence type="ECO:0000313" key="7">
    <source>
        <dbReference type="EnsemblFungi" id="EJT74843"/>
    </source>
</evidence>
<reference evidence="8" key="1">
    <citation type="submission" date="2010-07" db="EMBL/GenBank/DDBJ databases">
        <title>The genome sequence of Gaeumannomyces graminis var. tritici strain R3-111a-1.</title>
        <authorList>
            <consortium name="The Broad Institute Genome Sequencing Platform"/>
            <person name="Ma L.-J."/>
            <person name="Dead R."/>
            <person name="Young S."/>
            <person name="Zeng Q."/>
            <person name="Koehrsen M."/>
            <person name="Alvarado L."/>
            <person name="Berlin A."/>
            <person name="Chapman S.B."/>
            <person name="Chen Z."/>
            <person name="Freedman E."/>
            <person name="Gellesch M."/>
            <person name="Goldberg J."/>
            <person name="Griggs A."/>
            <person name="Gujja S."/>
            <person name="Heilman E.R."/>
            <person name="Heiman D."/>
            <person name="Hepburn T."/>
            <person name="Howarth C."/>
            <person name="Jen D."/>
            <person name="Larson L."/>
            <person name="Mehta T."/>
            <person name="Neiman D."/>
            <person name="Pearson M."/>
            <person name="Roberts A."/>
            <person name="Saif S."/>
            <person name="Shea T."/>
            <person name="Shenoy N."/>
            <person name="Sisk P."/>
            <person name="Stolte C."/>
            <person name="Sykes S."/>
            <person name="Walk T."/>
            <person name="White J."/>
            <person name="Yandava C."/>
            <person name="Haas B."/>
            <person name="Nusbaum C."/>
            <person name="Birren B."/>
        </authorList>
    </citation>
    <scope>NUCLEOTIDE SEQUENCE [LARGE SCALE GENOMIC DNA]</scope>
    <source>
        <strain evidence="8">R3-111a-1</strain>
    </source>
</reference>
<accession>J3P592</accession>
<evidence type="ECO:0000259" key="5">
    <source>
        <dbReference type="PROSITE" id="PS50048"/>
    </source>
</evidence>
<dbReference type="CDD" id="cd00067">
    <property type="entry name" value="GAL4"/>
    <property type="match status" value="1"/>
</dbReference>
<keyword evidence="8" id="KW-1185">Reference proteome</keyword>
<dbReference type="SUPFAM" id="SSF57701">
    <property type="entry name" value="Zn2/Cys6 DNA-binding domain"/>
    <property type="match status" value="1"/>
</dbReference>
<dbReference type="eggNOG" id="ENOG502SJUN">
    <property type="taxonomic scope" value="Eukaryota"/>
</dbReference>
<dbReference type="GO" id="GO:0000981">
    <property type="term" value="F:DNA-binding transcription factor activity, RNA polymerase II-specific"/>
    <property type="evidence" value="ECO:0007669"/>
    <property type="project" value="InterPro"/>
</dbReference>
<reference evidence="6" key="3">
    <citation type="submission" date="2010-09" db="EMBL/GenBank/DDBJ databases">
        <title>Annotation of Gaeumannomyces graminis var. tritici R3-111a-1.</title>
        <authorList>
            <consortium name="The Broad Institute Genome Sequencing Platform"/>
            <person name="Ma L.-J."/>
            <person name="Dead R."/>
            <person name="Young S.K."/>
            <person name="Zeng Q."/>
            <person name="Gargeya S."/>
            <person name="Fitzgerald M."/>
            <person name="Haas B."/>
            <person name="Abouelleil A."/>
            <person name="Alvarado L."/>
            <person name="Arachchi H.M."/>
            <person name="Berlin A."/>
            <person name="Brown A."/>
            <person name="Chapman S.B."/>
            <person name="Chen Z."/>
            <person name="Dunbar C."/>
            <person name="Freedman E."/>
            <person name="Gearin G."/>
            <person name="Gellesch M."/>
            <person name="Goldberg J."/>
            <person name="Griggs A."/>
            <person name="Gujja S."/>
            <person name="Heiman D."/>
            <person name="Howarth C."/>
            <person name="Larson L."/>
            <person name="Lui A."/>
            <person name="MacDonald P.J.P."/>
            <person name="Mehta T."/>
            <person name="Montmayeur A."/>
            <person name="Murphy C."/>
            <person name="Neiman D."/>
            <person name="Pearson M."/>
            <person name="Priest M."/>
            <person name="Roberts A."/>
            <person name="Saif S."/>
            <person name="Shea T."/>
            <person name="Shenoy N."/>
            <person name="Sisk P."/>
            <person name="Stolte C."/>
            <person name="Sykes S."/>
            <person name="Yandava C."/>
            <person name="Wortman J."/>
            <person name="Nusbaum C."/>
            <person name="Birren B."/>
        </authorList>
    </citation>
    <scope>NUCLEOTIDE SEQUENCE</scope>
    <source>
        <strain evidence="6">R3-111a-1</strain>
    </source>
</reference>
<name>J3P592_GAET3</name>
<sequence length="783" mass="87650">MSPFRQLLPAAPPANDGDSSSSSATTPSSTGPSQKPPGKNRADVACTPCRKRRSKCNGARPVCLRCAQSGLECEYEVPQAEAMKRKLDDLEEANKQLVLSEERLRQRASAYEELIEILRTRPEHEVSPIVSRIRSGEQAVSVVRLVKDGDLLLQLRLDPAAAPFCFQFPLVSAMPSFLLDLKTNPYINSILYHQTLGEEGQRIDCAQGTQGTESGSATPESSEGRPSATTPTDDTLRMYQVPFHAGKLAEPRLDLVKASRWTSVTSSDTLVRDLLELYFVHEFTSCCVFHMDHFLNDMVSGRERYCSSLLVNAILALACHGHKGLDNRAHFWNPKSLYYQFMAEFKRLWELESSEHRITTVQAGVIICVSHNVDGLDKVGTSFLAQAVTMGREMGIFSAAGYASLNPKRKAVYTVTAQGIYAWESIQSFCFLRCPFVTTRPLPFPPLDEVHYSKYAGELWLQFPGAQHPVPCHHGLSFRYIVAFRQIMCDVADRVYGQGKSPRPLSFLESMGYRKRLLYWFDHLPPPLRPDRVVTPTDLKLHLHYYNLMTLLFEPFVAIPLESLGGHMAGGEASPAAVVSHSNMCYETVFRFFYLRHGFDLWDSCLIHYSTIASFSAISRLQAMQRPELTTNQRQSATFHGVDRRSRDEALSSLILCTQGLRDHARYSLLSEFIFRLLRGSLTTGELSLLRDHGVDLEPREGERMLATYVRSLYPVGMVGVADDPQGKRMDTMIQSYRRLEVSSQDDPPSPTSLSIGRLQPNEASGTGLAEDRGGPEPLSFQV</sequence>
<keyword evidence="3" id="KW-0175">Coiled coil</keyword>
<dbReference type="GO" id="GO:0008270">
    <property type="term" value="F:zinc ion binding"/>
    <property type="evidence" value="ECO:0007669"/>
    <property type="project" value="InterPro"/>
</dbReference>
<keyword evidence="2" id="KW-0539">Nucleus</keyword>
<dbReference type="Pfam" id="PF00172">
    <property type="entry name" value="Zn_clus"/>
    <property type="match status" value="1"/>
</dbReference>
<dbReference type="InterPro" id="IPR001138">
    <property type="entry name" value="Zn2Cys6_DnaBD"/>
</dbReference>
<dbReference type="Gene3D" id="4.10.240.10">
    <property type="entry name" value="Zn(2)-C6 fungal-type DNA-binding domain"/>
    <property type="match status" value="1"/>
</dbReference>
<evidence type="ECO:0000256" key="1">
    <source>
        <dbReference type="ARBA" id="ARBA00022723"/>
    </source>
</evidence>
<dbReference type="PANTHER" id="PTHR47256:SF1">
    <property type="entry name" value="ZN(II)2CYS6 TRANSCRIPTION FACTOR (EUROFUNG)"/>
    <property type="match status" value="1"/>
</dbReference>
<dbReference type="Proteomes" id="UP000006039">
    <property type="component" value="Unassembled WGS sequence"/>
</dbReference>
<feature type="compositionally biased region" description="Low complexity" evidence="4">
    <location>
        <begin position="13"/>
        <end position="33"/>
    </location>
</feature>
<reference evidence="7" key="5">
    <citation type="submission" date="2018-04" db="UniProtKB">
        <authorList>
            <consortium name="EnsemblFungi"/>
        </authorList>
    </citation>
    <scope>IDENTIFICATION</scope>
    <source>
        <strain evidence="7">R3-111a-1</strain>
    </source>
</reference>
<dbReference type="InterPro" id="IPR007219">
    <property type="entry name" value="XnlR_reg_dom"/>
</dbReference>
<dbReference type="RefSeq" id="XP_009224787.1">
    <property type="nucleotide sequence ID" value="XM_009226523.1"/>
</dbReference>
<feature type="compositionally biased region" description="Polar residues" evidence="4">
    <location>
        <begin position="742"/>
        <end position="755"/>
    </location>
</feature>
<feature type="compositionally biased region" description="Polar residues" evidence="4">
    <location>
        <begin position="207"/>
        <end position="221"/>
    </location>
</feature>
<dbReference type="GO" id="GO:0006351">
    <property type="term" value="P:DNA-templated transcription"/>
    <property type="evidence" value="ECO:0007669"/>
    <property type="project" value="InterPro"/>
</dbReference>
<evidence type="ECO:0000256" key="2">
    <source>
        <dbReference type="ARBA" id="ARBA00023242"/>
    </source>
</evidence>
<dbReference type="PROSITE" id="PS50048">
    <property type="entry name" value="ZN2_CY6_FUNGAL_2"/>
    <property type="match status" value="1"/>
</dbReference>
<dbReference type="AlphaFoldDB" id="J3P592"/>
<gene>
    <name evidence="7" type="primary">20349139</name>
    <name evidence="6" type="ORF">GGTG_08681</name>
</gene>
<dbReference type="STRING" id="644352.J3P592"/>
<protein>
    <recommendedName>
        <fullName evidence="5">Zn(2)-C6 fungal-type domain-containing protein</fullName>
    </recommendedName>
</protein>
<feature type="domain" description="Zn(2)-C6 fungal-type" evidence="5">
    <location>
        <begin position="45"/>
        <end position="75"/>
    </location>
</feature>
<feature type="coiled-coil region" evidence="3">
    <location>
        <begin position="80"/>
        <end position="121"/>
    </location>
</feature>